<keyword evidence="8" id="KW-1185">Reference proteome</keyword>
<dbReference type="EMBL" id="CP042430">
    <property type="protein sequence ID" value="QEC49531.1"/>
    <property type="molecule type" value="Genomic_DNA"/>
</dbReference>
<gene>
    <name evidence="7" type="ORF">FSW04_19455</name>
</gene>
<protein>
    <submittedName>
        <fullName evidence="7">Tryptophan-rich sensory protein</fullName>
    </submittedName>
</protein>
<evidence type="ECO:0000313" key="8">
    <source>
        <dbReference type="Proteomes" id="UP000321805"/>
    </source>
</evidence>
<dbReference type="RefSeq" id="WP_146921897.1">
    <property type="nucleotide sequence ID" value="NZ_CP042430.1"/>
</dbReference>
<evidence type="ECO:0000313" key="7">
    <source>
        <dbReference type="EMBL" id="QEC49531.1"/>
    </source>
</evidence>
<feature type="transmembrane region" description="Helical" evidence="6">
    <location>
        <begin position="113"/>
        <end position="134"/>
    </location>
</feature>
<dbReference type="CDD" id="cd15904">
    <property type="entry name" value="TSPO_MBR"/>
    <property type="match status" value="1"/>
</dbReference>
<dbReference type="GO" id="GO:0016020">
    <property type="term" value="C:membrane"/>
    <property type="evidence" value="ECO:0007669"/>
    <property type="project" value="UniProtKB-SubCell"/>
</dbReference>
<feature type="transmembrane region" description="Helical" evidence="6">
    <location>
        <begin position="88"/>
        <end position="107"/>
    </location>
</feature>
<dbReference type="Proteomes" id="UP000321805">
    <property type="component" value="Chromosome"/>
</dbReference>
<name>A0A5B8UA95_9ACTN</name>
<keyword evidence="4 6" id="KW-1133">Transmembrane helix</keyword>
<dbReference type="InterPro" id="IPR004307">
    <property type="entry name" value="TspO_MBR"/>
</dbReference>
<dbReference type="Pfam" id="PF03073">
    <property type="entry name" value="TspO_MBR"/>
    <property type="match status" value="1"/>
</dbReference>
<dbReference type="KEGG" id="bsol:FSW04_19455"/>
<feature type="transmembrane region" description="Helical" evidence="6">
    <location>
        <begin position="141"/>
        <end position="162"/>
    </location>
</feature>
<proteinExistence type="inferred from homology"/>
<feature type="transmembrane region" description="Helical" evidence="6">
    <location>
        <begin position="56"/>
        <end position="76"/>
    </location>
</feature>
<keyword evidence="3 6" id="KW-0812">Transmembrane</keyword>
<evidence type="ECO:0000256" key="1">
    <source>
        <dbReference type="ARBA" id="ARBA00004141"/>
    </source>
</evidence>
<dbReference type="FunFam" id="1.20.1260.100:FF:000001">
    <property type="entry name" value="translocator protein 2"/>
    <property type="match status" value="1"/>
</dbReference>
<dbReference type="PANTHER" id="PTHR10057:SF0">
    <property type="entry name" value="TRANSLOCATOR PROTEIN"/>
    <property type="match status" value="1"/>
</dbReference>
<comment type="similarity">
    <text evidence="2">Belongs to the TspO/BZRP family.</text>
</comment>
<evidence type="ECO:0000256" key="3">
    <source>
        <dbReference type="ARBA" id="ARBA00022692"/>
    </source>
</evidence>
<dbReference type="Gene3D" id="1.20.1260.100">
    <property type="entry name" value="TspO/MBR protein"/>
    <property type="match status" value="1"/>
</dbReference>
<evidence type="ECO:0000256" key="6">
    <source>
        <dbReference type="SAM" id="Phobius"/>
    </source>
</evidence>
<reference evidence="7 8" key="1">
    <citation type="journal article" date="2018" name="J. Microbiol.">
        <title>Baekduia soli gen. nov., sp. nov., a novel bacterium isolated from the soil of Baekdu Mountain and proposal of a novel family name, Baekduiaceae fam. nov.</title>
        <authorList>
            <person name="An D.S."/>
            <person name="Siddiqi M.Z."/>
            <person name="Kim K.H."/>
            <person name="Yu H.S."/>
            <person name="Im W.T."/>
        </authorList>
    </citation>
    <scope>NUCLEOTIDE SEQUENCE [LARGE SCALE GENOMIC DNA]</scope>
    <source>
        <strain evidence="7 8">BR7-21</strain>
    </source>
</reference>
<evidence type="ECO:0000256" key="4">
    <source>
        <dbReference type="ARBA" id="ARBA00022989"/>
    </source>
</evidence>
<organism evidence="7 8">
    <name type="scientific">Baekduia soli</name>
    <dbReference type="NCBI Taxonomy" id="496014"/>
    <lineage>
        <taxon>Bacteria</taxon>
        <taxon>Bacillati</taxon>
        <taxon>Actinomycetota</taxon>
        <taxon>Thermoleophilia</taxon>
        <taxon>Solirubrobacterales</taxon>
        <taxon>Baekduiaceae</taxon>
        <taxon>Baekduia</taxon>
    </lineage>
</organism>
<comment type="subcellular location">
    <subcellularLocation>
        <location evidence="1">Membrane</location>
        <topology evidence="1">Multi-pass membrane protein</topology>
    </subcellularLocation>
</comment>
<dbReference type="PIRSF" id="PIRSF005859">
    <property type="entry name" value="PBR"/>
    <property type="match status" value="1"/>
</dbReference>
<accession>A0A5B8UA95</accession>
<evidence type="ECO:0000256" key="2">
    <source>
        <dbReference type="ARBA" id="ARBA00007524"/>
    </source>
</evidence>
<dbReference type="OrthoDB" id="9795496at2"/>
<dbReference type="InterPro" id="IPR038330">
    <property type="entry name" value="TspO/MBR-related_sf"/>
</dbReference>
<evidence type="ECO:0000256" key="5">
    <source>
        <dbReference type="ARBA" id="ARBA00023136"/>
    </source>
</evidence>
<dbReference type="GO" id="GO:0033013">
    <property type="term" value="P:tetrapyrrole metabolic process"/>
    <property type="evidence" value="ECO:0007669"/>
    <property type="project" value="UniProtKB-ARBA"/>
</dbReference>
<dbReference type="PANTHER" id="PTHR10057">
    <property type="entry name" value="PERIPHERAL-TYPE BENZODIAZEPINE RECEPTOR"/>
    <property type="match status" value="1"/>
</dbReference>
<feature type="transmembrane region" description="Helical" evidence="6">
    <location>
        <begin position="12"/>
        <end position="36"/>
    </location>
</feature>
<dbReference type="AlphaFoldDB" id="A0A5B8UA95"/>
<keyword evidence="5 6" id="KW-0472">Membrane</keyword>
<sequence>MTAPDVAGRRPLTARSVALVLGAVGATAGIGAVATTPALDSRWYRRLSTPPWQPPGAVFGPVWSVLYALIATSMLLTRSRGGEREGPLFVLFGTNLALNLAWTLIFFRGRSPLAAGVEILVLEGPTVALIVRAWPASRLAALLLVPYALWVAFATALTWAIWARNR</sequence>